<evidence type="ECO:0000313" key="3">
    <source>
        <dbReference type="Proteomes" id="UP000030764"/>
    </source>
</evidence>
<dbReference type="EMBL" id="KL363248">
    <property type="protein sequence ID" value="KFD50807.1"/>
    <property type="molecule type" value="Genomic_DNA"/>
</dbReference>
<sequence length="102" mass="11846">MEPFYSSICSHLGSISVILFFSVRCHPARPFFLDKDGSEDTNAVVPCKDLIGSLLYLAQRTSLDVYYWKLAQYCSSFTMQHEYSAKRVLRYLKETVETRIVY</sequence>
<organism evidence="2">
    <name type="scientific">Trichuris suis</name>
    <name type="common">pig whipworm</name>
    <dbReference type="NCBI Taxonomy" id="68888"/>
    <lineage>
        <taxon>Eukaryota</taxon>
        <taxon>Metazoa</taxon>
        <taxon>Ecdysozoa</taxon>
        <taxon>Nematoda</taxon>
        <taxon>Enoplea</taxon>
        <taxon>Dorylaimia</taxon>
        <taxon>Trichinellida</taxon>
        <taxon>Trichuridae</taxon>
        <taxon>Trichuris</taxon>
    </lineage>
</organism>
<dbReference type="EMBL" id="KL367574">
    <property type="protein sequence ID" value="KFD63391.1"/>
    <property type="molecule type" value="Genomic_DNA"/>
</dbReference>
<reference evidence="2 3" key="1">
    <citation type="journal article" date="2014" name="Nat. Genet.">
        <title>Genome and transcriptome of the porcine whipworm Trichuris suis.</title>
        <authorList>
            <person name="Jex A.R."/>
            <person name="Nejsum P."/>
            <person name="Schwarz E.M."/>
            <person name="Hu L."/>
            <person name="Young N.D."/>
            <person name="Hall R.S."/>
            <person name="Korhonen P.K."/>
            <person name="Liao S."/>
            <person name="Thamsborg S."/>
            <person name="Xia J."/>
            <person name="Xu P."/>
            <person name="Wang S."/>
            <person name="Scheerlinck J.P."/>
            <person name="Hofmann A."/>
            <person name="Sternberg P.W."/>
            <person name="Wang J."/>
            <person name="Gasser R.B."/>
        </authorList>
    </citation>
    <scope>NUCLEOTIDE SEQUENCE [LARGE SCALE GENOMIC DNA]</scope>
    <source>
        <strain evidence="2">DCEP-RM93F</strain>
        <strain evidence="1">DCEP-RM93M</strain>
    </source>
</reference>
<keyword evidence="3" id="KW-1185">Reference proteome</keyword>
<proteinExistence type="predicted"/>
<name>A0A085N1P5_9BILA</name>
<accession>A0A085N1P5</accession>
<dbReference type="Proteomes" id="UP000030758">
    <property type="component" value="Unassembled WGS sequence"/>
</dbReference>
<evidence type="ECO:0000313" key="1">
    <source>
        <dbReference type="EMBL" id="KFD50807.1"/>
    </source>
</evidence>
<dbReference type="Proteomes" id="UP000030764">
    <property type="component" value="Unassembled WGS sequence"/>
</dbReference>
<gene>
    <name evidence="1" type="ORF">M513_08348</name>
    <name evidence="2" type="ORF">M514_08348</name>
</gene>
<evidence type="ECO:0000313" key="2">
    <source>
        <dbReference type="EMBL" id="KFD63391.1"/>
    </source>
</evidence>
<protein>
    <recommendedName>
        <fullName evidence="4">Reverse transcriptase Ty1/copia-type domain-containing protein</fullName>
    </recommendedName>
</protein>
<dbReference type="AlphaFoldDB" id="A0A085N1P5"/>
<evidence type="ECO:0008006" key="4">
    <source>
        <dbReference type="Google" id="ProtNLM"/>
    </source>
</evidence>